<evidence type="ECO:0000259" key="3">
    <source>
        <dbReference type="PROSITE" id="PS50110"/>
    </source>
</evidence>
<dbReference type="FunFam" id="3.30.70.270:FF:000001">
    <property type="entry name" value="Diguanylate cyclase domain protein"/>
    <property type="match status" value="1"/>
</dbReference>
<dbReference type="Gene3D" id="3.40.50.2300">
    <property type="match status" value="1"/>
</dbReference>
<dbReference type="EMBL" id="CP051167">
    <property type="protein sequence ID" value="QIZ71420.1"/>
    <property type="molecule type" value="Genomic_DNA"/>
</dbReference>
<dbReference type="NCBIfam" id="TIGR00254">
    <property type="entry name" value="GGDEF"/>
    <property type="match status" value="1"/>
</dbReference>
<dbReference type="CDD" id="cd01949">
    <property type="entry name" value="GGDEF"/>
    <property type="match status" value="1"/>
</dbReference>
<dbReference type="SUPFAM" id="SSF52172">
    <property type="entry name" value="CheY-like"/>
    <property type="match status" value="1"/>
</dbReference>
<keyword evidence="6" id="KW-1185">Reference proteome</keyword>
<dbReference type="InterPro" id="IPR050469">
    <property type="entry name" value="Diguanylate_Cyclase"/>
</dbReference>
<dbReference type="InterPro" id="IPR043128">
    <property type="entry name" value="Rev_trsase/Diguanyl_cyclase"/>
</dbReference>
<sequence length="347" mass="39005">MRSLADCHTNSKDTGELEPLNRRGVEIVENGLTLQSEDEERPLILIVDDDRAIRNMLVTVMHNQGYRVVTAVNGLEALQVYKERKPDMVLLDAIMPMMDGFDCCLELQRLQGSDRTPVLMITGLEDNDSVDRAFEVGAVDYVTKPIHWAVLRQRVRRLLEQARLYRELEAANQELRRLAFLDGLTRVANRRGFDQTLARHWHELAQSGAYLSLILCDVDCFKRYNDTYGHQAGDRCLQEIARTLRQAASYPTDFVARYGGEEFAVILPRTEAAAALYVAQKIRMGVRHLAIAHESSTVSPFVTLSLGVATMVPYPGTSETEAIAAADKALYQAKQAGRDRAILKILN</sequence>
<dbReference type="Gene3D" id="3.30.70.270">
    <property type="match status" value="1"/>
</dbReference>
<feature type="domain" description="Response regulatory" evidence="3">
    <location>
        <begin position="43"/>
        <end position="159"/>
    </location>
</feature>
<evidence type="ECO:0000259" key="4">
    <source>
        <dbReference type="PROSITE" id="PS50887"/>
    </source>
</evidence>
<feature type="modified residue" description="4-aspartylphosphate" evidence="1">
    <location>
        <position position="92"/>
    </location>
</feature>
<dbReference type="GO" id="GO:0052621">
    <property type="term" value="F:diguanylate cyclase activity"/>
    <property type="evidence" value="ECO:0007669"/>
    <property type="project" value="TreeGrafter"/>
</dbReference>
<dbReference type="InterPro" id="IPR011006">
    <property type="entry name" value="CheY-like_superfamily"/>
</dbReference>
<dbReference type="Pfam" id="PF00990">
    <property type="entry name" value="GGDEF"/>
    <property type="match status" value="1"/>
</dbReference>
<feature type="region of interest" description="Disordered" evidence="2">
    <location>
        <begin position="1"/>
        <end position="20"/>
    </location>
</feature>
<dbReference type="GO" id="GO:1902201">
    <property type="term" value="P:negative regulation of bacterial-type flagellum-dependent cell motility"/>
    <property type="evidence" value="ECO:0007669"/>
    <property type="project" value="TreeGrafter"/>
</dbReference>
<gene>
    <name evidence="5" type="ORF">HCG48_13210</name>
</gene>
<evidence type="ECO:0000313" key="6">
    <source>
        <dbReference type="Proteomes" id="UP000500857"/>
    </source>
</evidence>
<dbReference type="PANTHER" id="PTHR45138:SF9">
    <property type="entry name" value="DIGUANYLATE CYCLASE DGCM-RELATED"/>
    <property type="match status" value="1"/>
</dbReference>
<evidence type="ECO:0000256" key="1">
    <source>
        <dbReference type="PROSITE-ProRule" id="PRU00169"/>
    </source>
</evidence>
<dbReference type="KEGG" id="oxy:HCG48_13210"/>
<dbReference type="InterPro" id="IPR029787">
    <property type="entry name" value="Nucleotide_cyclase"/>
</dbReference>
<dbReference type="SMART" id="SM00448">
    <property type="entry name" value="REC"/>
    <property type="match status" value="1"/>
</dbReference>
<feature type="compositionally biased region" description="Basic and acidic residues" evidence="2">
    <location>
        <begin position="9"/>
        <end position="20"/>
    </location>
</feature>
<dbReference type="InterPro" id="IPR001789">
    <property type="entry name" value="Sig_transdc_resp-reg_receiver"/>
</dbReference>
<protein>
    <submittedName>
        <fullName evidence="5">PleD family two-component system response regulator</fullName>
    </submittedName>
</protein>
<accession>A0A6H1TZS6</accession>
<dbReference type="GO" id="GO:0005886">
    <property type="term" value="C:plasma membrane"/>
    <property type="evidence" value="ECO:0007669"/>
    <property type="project" value="TreeGrafter"/>
</dbReference>
<organism evidence="5 6">
    <name type="scientific">Oxynema aestuarii AP17</name>
    <dbReference type="NCBI Taxonomy" id="2064643"/>
    <lineage>
        <taxon>Bacteria</taxon>
        <taxon>Bacillati</taxon>
        <taxon>Cyanobacteriota</taxon>
        <taxon>Cyanophyceae</taxon>
        <taxon>Oscillatoriophycideae</taxon>
        <taxon>Oscillatoriales</taxon>
        <taxon>Oscillatoriaceae</taxon>
        <taxon>Oxynema</taxon>
        <taxon>Oxynema aestuarii</taxon>
    </lineage>
</organism>
<dbReference type="PANTHER" id="PTHR45138">
    <property type="entry name" value="REGULATORY COMPONENTS OF SENSORY TRANSDUCTION SYSTEM"/>
    <property type="match status" value="1"/>
</dbReference>
<dbReference type="InterPro" id="IPR000160">
    <property type="entry name" value="GGDEF_dom"/>
</dbReference>
<dbReference type="PROSITE" id="PS50110">
    <property type="entry name" value="RESPONSE_REGULATORY"/>
    <property type="match status" value="1"/>
</dbReference>
<dbReference type="GO" id="GO:0043709">
    <property type="term" value="P:cell adhesion involved in single-species biofilm formation"/>
    <property type="evidence" value="ECO:0007669"/>
    <property type="project" value="TreeGrafter"/>
</dbReference>
<dbReference type="AlphaFoldDB" id="A0A6H1TZS6"/>
<evidence type="ECO:0000313" key="5">
    <source>
        <dbReference type="EMBL" id="QIZ71420.1"/>
    </source>
</evidence>
<evidence type="ECO:0000256" key="2">
    <source>
        <dbReference type="SAM" id="MobiDB-lite"/>
    </source>
</evidence>
<dbReference type="PROSITE" id="PS50887">
    <property type="entry name" value="GGDEF"/>
    <property type="match status" value="1"/>
</dbReference>
<keyword evidence="1" id="KW-0597">Phosphoprotein</keyword>
<proteinExistence type="predicted"/>
<name>A0A6H1TZS6_9CYAN</name>
<dbReference type="Pfam" id="PF00072">
    <property type="entry name" value="Response_reg"/>
    <property type="match status" value="1"/>
</dbReference>
<dbReference type="SUPFAM" id="SSF55073">
    <property type="entry name" value="Nucleotide cyclase"/>
    <property type="match status" value="1"/>
</dbReference>
<dbReference type="SMART" id="SM00267">
    <property type="entry name" value="GGDEF"/>
    <property type="match status" value="1"/>
</dbReference>
<reference evidence="5 6" key="1">
    <citation type="submission" date="2020-04" db="EMBL/GenBank/DDBJ databases">
        <authorList>
            <person name="Basu S."/>
            <person name="Maruthanayagam V."/>
            <person name="Chakraborty S."/>
            <person name="Pramanik A."/>
            <person name="Mukherjee J."/>
            <person name="Brink B."/>
        </authorList>
    </citation>
    <scope>NUCLEOTIDE SEQUENCE [LARGE SCALE GENOMIC DNA]</scope>
    <source>
        <strain evidence="5 6">AP17</strain>
    </source>
</reference>
<feature type="domain" description="GGDEF" evidence="4">
    <location>
        <begin position="209"/>
        <end position="346"/>
    </location>
</feature>
<dbReference type="Proteomes" id="UP000500857">
    <property type="component" value="Chromosome"/>
</dbReference>
<dbReference type="GO" id="GO:0000160">
    <property type="term" value="P:phosphorelay signal transduction system"/>
    <property type="evidence" value="ECO:0007669"/>
    <property type="project" value="InterPro"/>
</dbReference>
<dbReference type="RefSeq" id="WP_168569573.1">
    <property type="nucleotide sequence ID" value="NZ_CP051167.1"/>
</dbReference>